<dbReference type="PANTHER" id="PTHR35532:SF5">
    <property type="entry name" value="CARBOHYDRATE-BINDING DOMAIN-CONTAINING PROTEIN"/>
    <property type="match status" value="1"/>
</dbReference>
<proteinExistence type="predicted"/>
<feature type="chain" id="PRO_5015890100" description="Transglutaminase domain-containing protein" evidence="1">
    <location>
        <begin position="18"/>
        <end position="664"/>
    </location>
</feature>
<dbReference type="AlphaFoldDB" id="A0A2V1IY36"/>
<name>A0A2V1IY36_9BACT</name>
<keyword evidence="3" id="KW-1185">Reference proteome</keyword>
<dbReference type="GeneID" id="93424060"/>
<organism evidence="2 3">
    <name type="scientific">Paramuribaculum intestinale</name>
    <dbReference type="NCBI Taxonomy" id="2094151"/>
    <lineage>
        <taxon>Bacteria</taxon>
        <taxon>Pseudomonadati</taxon>
        <taxon>Bacteroidota</taxon>
        <taxon>Bacteroidia</taxon>
        <taxon>Bacteroidales</taxon>
        <taxon>Muribaculaceae</taxon>
        <taxon>Paramuribaculum</taxon>
    </lineage>
</organism>
<dbReference type="RefSeq" id="WP_107035789.1">
    <property type="nucleotide sequence ID" value="NZ_CAONGC010000031.1"/>
</dbReference>
<keyword evidence="1" id="KW-0732">Signal</keyword>
<evidence type="ECO:0000313" key="3">
    <source>
        <dbReference type="Proteomes" id="UP000244925"/>
    </source>
</evidence>
<dbReference type="EMBL" id="PUBV01000009">
    <property type="protein sequence ID" value="PWB07872.1"/>
    <property type="molecule type" value="Genomic_DNA"/>
</dbReference>
<dbReference type="Gene3D" id="2.60.120.260">
    <property type="entry name" value="Galactose-binding domain-like"/>
    <property type="match status" value="1"/>
</dbReference>
<accession>A0A2V1IY36</accession>
<comment type="caution">
    <text evidence="2">The sequence shown here is derived from an EMBL/GenBank/DDBJ whole genome shotgun (WGS) entry which is preliminary data.</text>
</comment>
<evidence type="ECO:0000313" key="2">
    <source>
        <dbReference type="EMBL" id="PWB07872.1"/>
    </source>
</evidence>
<reference evidence="3" key="1">
    <citation type="submission" date="2018-02" db="EMBL/GenBank/DDBJ databases">
        <authorList>
            <person name="Clavel T."/>
            <person name="Strowig T."/>
        </authorList>
    </citation>
    <scope>NUCLEOTIDE SEQUENCE [LARGE SCALE GENOMIC DNA]</scope>
    <source>
        <strain evidence="3">DSM 100764</strain>
    </source>
</reference>
<evidence type="ECO:0000256" key="1">
    <source>
        <dbReference type="SAM" id="SignalP"/>
    </source>
</evidence>
<dbReference type="SUPFAM" id="SSF54001">
    <property type="entry name" value="Cysteine proteinases"/>
    <property type="match status" value="1"/>
</dbReference>
<dbReference type="Proteomes" id="UP000244925">
    <property type="component" value="Unassembled WGS sequence"/>
</dbReference>
<dbReference type="InterPro" id="IPR038765">
    <property type="entry name" value="Papain-like_cys_pep_sf"/>
</dbReference>
<sequence>MTQSLFSLRRLRSAAMAALVAIMAAGMWSCGSEESYSPEIAKALDRAARNRKELVEVLEHYEDEPEKLEAAKFLISNMHGHYSYQCTELDSLEMFLAQLTRKEVDFFFTPEQLKRWEKFSLINLPRKDDLRSVSAEMLIENIDLAFKQWKERPWNKDLSFDDFCELILPYTISDDQPVRWRRMYAEHYNHVLDSLYQGSDVLEAALVLLKHIESEKWIYNDQLITPHRTATNLFNNRVGFRRDWCDLLVYAMRSCGIPVTTDNILFSPDNNHSYQWIVVRDPITSEYYPVGLDDYIPDRSHRPASPRTTGKIYRQSFARQDDRMAALNDIRSLPVRLNNPFLHDVTSHYFGHNEATVGIRPTDAKMMVYLGLWIDGSWEIIDTGRRDGDRVTFHDIEPGVIFVPVRHTTERFVPCGDAFYVTHDSKVKTLKANPDRLVQKARLRRTRPFTNVLAMRLSDHISGYTLSASDDYAFTHPDTIFRVNDNDTIFTDLLNISLPRDRHYRYLRMSAPKGKRFTIGELDIFDDKEMEHQRICQVIERFPSEFEPYYLQDGIATSRFTLPADRSFFTYDLGSRPAAMASVSFYTDKNFITKGTDYEIYYLAADGNWTLLDKATARKTYIDMVVPGNALLLICKAGSELKGQAFIYKNGRQIYSYDLARLYR</sequence>
<protein>
    <recommendedName>
        <fullName evidence="4">Transglutaminase domain-containing protein</fullName>
    </recommendedName>
</protein>
<evidence type="ECO:0008006" key="4">
    <source>
        <dbReference type="Google" id="ProtNLM"/>
    </source>
</evidence>
<feature type="signal peptide" evidence="1">
    <location>
        <begin position="1"/>
        <end position="17"/>
    </location>
</feature>
<dbReference type="PANTHER" id="PTHR35532">
    <property type="entry name" value="SIMILAR TO POLYHYDROXYALKANOATE DEPOLYMERASE"/>
    <property type="match status" value="1"/>
</dbReference>
<gene>
    <name evidence="2" type="ORF">C5O25_05785</name>
</gene>